<dbReference type="AlphaFoldDB" id="A0AAE1UCR6"/>
<evidence type="ECO:0000259" key="18">
    <source>
        <dbReference type="PROSITE" id="PS51296"/>
    </source>
</evidence>
<reference evidence="19" key="1">
    <citation type="submission" date="2023-11" db="EMBL/GenBank/DDBJ databases">
        <title>Genome assemblies of two species of porcelain crab, Petrolisthes cinctipes and Petrolisthes manimaculis (Anomura: Porcellanidae).</title>
        <authorList>
            <person name="Angst P."/>
        </authorList>
    </citation>
    <scope>NUCLEOTIDE SEQUENCE</scope>
    <source>
        <strain evidence="19">PB745_02</strain>
        <tissue evidence="19">Gill</tissue>
    </source>
</reference>
<keyword evidence="8" id="KW-0560">Oxidoreductase</keyword>
<dbReference type="Proteomes" id="UP001292094">
    <property type="component" value="Unassembled WGS sequence"/>
</dbReference>
<dbReference type="InterPro" id="IPR017941">
    <property type="entry name" value="Rieske_2Fe-2S"/>
</dbReference>
<dbReference type="EMBL" id="JAWZYT010001255">
    <property type="protein sequence ID" value="KAK4313924.1"/>
    <property type="molecule type" value="Genomic_DNA"/>
</dbReference>
<evidence type="ECO:0000313" key="20">
    <source>
        <dbReference type="Proteomes" id="UP001292094"/>
    </source>
</evidence>
<dbReference type="PANTHER" id="PTHR21266:SF32">
    <property type="entry name" value="CHOLESTEROL 7-DESATURASE NVD"/>
    <property type="match status" value="1"/>
</dbReference>
<evidence type="ECO:0000256" key="11">
    <source>
        <dbReference type="ARBA" id="ARBA00023136"/>
    </source>
</evidence>
<dbReference type="SUPFAM" id="SSF55961">
    <property type="entry name" value="Bet v1-like"/>
    <property type="match status" value="1"/>
</dbReference>
<proteinExistence type="inferred from homology"/>
<keyword evidence="11 17" id="KW-0472">Membrane</keyword>
<keyword evidence="5" id="KW-0001">2Fe-2S</keyword>
<dbReference type="GO" id="GO:0005737">
    <property type="term" value="C:cytoplasm"/>
    <property type="evidence" value="ECO:0007669"/>
    <property type="project" value="TreeGrafter"/>
</dbReference>
<dbReference type="Gene3D" id="3.90.380.10">
    <property type="entry name" value="Naphthalene 1,2-dioxygenase Alpha Subunit, Chain A, domain 1"/>
    <property type="match status" value="1"/>
</dbReference>
<comment type="pathway">
    <text evidence="3">Hormone biosynthesis.</text>
</comment>
<name>A0AAE1UCR6_9EUCA</name>
<keyword evidence="4 17" id="KW-0812">Transmembrane</keyword>
<keyword evidence="10" id="KW-0411">Iron-sulfur</keyword>
<dbReference type="Pfam" id="PF00355">
    <property type="entry name" value="Rieske"/>
    <property type="match status" value="1"/>
</dbReference>
<evidence type="ECO:0000256" key="14">
    <source>
        <dbReference type="ARBA" id="ARBA00026095"/>
    </source>
</evidence>
<evidence type="ECO:0000256" key="16">
    <source>
        <dbReference type="ARBA" id="ARBA00049548"/>
    </source>
</evidence>
<keyword evidence="20" id="KW-1185">Reference proteome</keyword>
<evidence type="ECO:0000256" key="2">
    <source>
        <dbReference type="ARBA" id="ARBA00004370"/>
    </source>
</evidence>
<comment type="catalytic activity">
    <reaction evidence="15">
        <text>cholesterol + NADH + O2 + H(+) = 7-dehydrocholesterol + NAD(+) + 2 H2O</text>
        <dbReference type="Rhea" id="RHEA:51644"/>
        <dbReference type="ChEBI" id="CHEBI:15377"/>
        <dbReference type="ChEBI" id="CHEBI:15378"/>
        <dbReference type="ChEBI" id="CHEBI:15379"/>
        <dbReference type="ChEBI" id="CHEBI:16113"/>
        <dbReference type="ChEBI" id="CHEBI:17759"/>
        <dbReference type="ChEBI" id="CHEBI:57540"/>
        <dbReference type="ChEBI" id="CHEBI:57945"/>
        <dbReference type="EC" id="1.14.19.21"/>
    </reaction>
    <physiologicalReaction direction="left-to-right" evidence="15">
        <dbReference type="Rhea" id="RHEA:51645"/>
    </physiologicalReaction>
</comment>
<gene>
    <name evidence="19" type="ORF">Pmani_014767</name>
</gene>
<evidence type="ECO:0000313" key="19">
    <source>
        <dbReference type="EMBL" id="KAK4313924.1"/>
    </source>
</evidence>
<evidence type="ECO:0000256" key="17">
    <source>
        <dbReference type="SAM" id="Phobius"/>
    </source>
</evidence>
<evidence type="ECO:0000256" key="15">
    <source>
        <dbReference type="ARBA" id="ARBA00047853"/>
    </source>
</evidence>
<evidence type="ECO:0000256" key="9">
    <source>
        <dbReference type="ARBA" id="ARBA00023004"/>
    </source>
</evidence>
<sequence>MLTDNVVSLLADYLHKTATNMTGTMDQLFSGHHTWSRVAREHMAQHGVPWHLMAYFVLALVLAFVYHLAFTPLNRVRDLTEVGWGCLGDDVVGKNLGERIREVHRLRKKGNLPPVYPNGWFAIIESRKVAVAQVVSVQAFGETMAVFRGEDRLVHVTDAYCPHIGANMAVGGVVKGNCLECPFHGWLFRGTDGACVNIPYTAKAIPKTAKVKRWESREMNGFVFVWHDAEGREPEWQVPEVHQITNGSWSYRGRTQHHLLAHIQEIPENGADVAHLAHLHVPSIFKGADLRHIFAHSWLQDLAKHNWNGEWQVRAEPESHIADLAVKHSFSLLGGKFKVLNMTVRAEQIGPGVVHLHFNTAVGSGVLIQTVTPVEPLRQRVIHQFYSSRFFLAPFSNFVLHSEARHFERDIMVWNNKQYLSQPLLVAEDRFIVRFRRWYSQFYSENSPKFSFQKESLDW</sequence>
<evidence type="ECO:0000256" key="8">
    <source>
        <dbReference type="ARBA" id="ARBA00023002"/>
    </source>
</evidence>
<evidence type="ECO:0000256" key="1">
    <source>
        <dbReference type="ARBA" id="ARBA00001962"/>
    </source>
</evidence>
<dbReference type="GO" id="GO:0051537">
    <property type="term" value="F:2 iron, 2 sulfur cluster binding"/>
    <property type="evidence" value="ECO:0007669"/>
    <property type="project" value="UniProtKB-KW"/>
</dbReference>
<evidence type="ECO:0000256" key="13">
    <source>
        <dbReference type="ARBA" id="ARBA00025729"/>
    </source>
</evidence>
<dbReference type="PROSITE" id="PS51296">
    <property type="entry name" value="RIESKE"/>
    <property type="match status" value="1"/>
</dbReference>
<evidence type="ECO:0000256" key="7">
    <source>
        <dbReference type="ARBA" id="ARBA00022989"/>
    </source>
</evidence>
<dbReference type="InterPro" id="IPR036922">
    <property type="entry name" value="Rieske_2Fe-2S_sf"/>
</dbReference>
<protein>
    <recommendedName>
        <fullName evidence="14">cholesterol 7-desaturase</fullName>
        <ecNumber evidence="14">1.14.19.21</ecNumber>
    </recommendedName>
</protein>
<comment type="subcellular location">
    <subcellularLocation>
        <location evidence="2">Membrane</location>
    </subcellularLocation>
</comment>
<comment type="caution">
    <text evidence="19">The sequence shown here is derived from an EMBL/GenBank/DDBJ whole genome shotgun (WGS) entry which is preliminary data.</text>
</comment>
<dbReference type="Pfam" id="PF19298">
    <property type="entry name" value="KshA_C"/>
    <property type="match status" value="1"/>
</dbReference>
<evidence type="ECO:0000256" key="6">
    <source>
        <dbReference type="ARBA" id="ARBA00022723"/>
    </source>
</evidence>
<organism evidence="19 20">
    <name type="scientific">Petrolisthes manimaculis</name>
    <dbReference type="NCBI Taxonomy" id="1843537"/>
    <lineage>
        <taxon>Eukaryota</taxon>
        <taxon>Metazoa</taxon>
        <taxon>Ecdysozoa</taxon>
        <taxon>Arthropoda</taxon>
        <taxon>Crustacea</taxon>
        <taxon>Multicrustacea</taxon>
        <taxon>Malacostraca</taxon>
        <taxon>Eumalacostraca</taxon>
        <taxon>Eucarida</taxon>
        <taxon>Decapoda</taxon>
        <taxon>Pleocyemata</taxon>
        <taxon>Anomura</taxon>
        <taxon>Galatheoidea</taxon>
        <taxon>Porcellanidae</taxon>
        <taxon>Petrolisthes</taxon>
    </lineage>
</organism>
<comment type="cofactor">
    <cofactor evidence="1">
        <name>Fe cation</name>
        <dbReference type="ChEBI" id="CHEBI:24875"/>
    </cofactor>
</comment>
<keyword evidence="6" id="KW-0479">Metal-binding</keyword>
<evidence type="ECO:0000256" key="10">
    <source>
        <dbReference type="ARBA" id="ARBA00023014"/>
    </source>
</evidence>
<dbReference type="GO" id="GO:0046872">
    <property type="term" value="F:metal ion binding"/>
    <property type="evidence" value="ECO:0007669"/>
    <property type="project" value="UniProtKB-KW"/>
</dbReference>
<dbReference type="PANTHER" id="PTHR21266">
    <property type="entry name" value="IRON-SULFUR DOMAIN CONTAINING PROTEIN"/>
    <property type="match status" value="1"/>
</dbReference>
<dbReference type="Gene3D" id="2.102.10.10">
    <property type="entry name" value="Rieske [2Fe-2S] iron-sulphur domain"/>
    <property type="match status" value="1"/>
</dbReference>
<feature type="domain" description="Rieske" evidence="18">
    <location>
        <begin position="120"/>
        <end position="225"/>
    </location>
</feature>
<evidence type="ECO:0000256" key="3">
    <source>
        <dbReference type="ARBA" id="ARBA00004972"/>
    </source>
</evidence>
<comment type="pathway">
    <text evidence="12">Steroid hormone biosynthesis; dafachronic acid biosynthesis.</text>
</comment>
<evidence type="ECO:0000256" key="4">
    <source>
        <dbReference type="ARBA" id="ARBA00022692"/>
    </source>
</evidence>
<dbReference type="GO" id="GO:0008203">
    <property type="term" value="P:cholesterol metabolic process"/>
    <property type="evidence" value="ECO:0007669"/>
    <property type="project" value="InterPro"/>
</dbReference>
<evidence type="ECO:0000256" key="5">
    <source>
        <dbReference type="ARBA" id="ARBA00022714"/>
    </source>
</evidence>
<keyword evidence="9" id="KW-0408">Iron</keyword>
<dbReference type="EC" id="1.14.19.21" evidence="14"/>
<comment type="similarity">
    <text evidence="13">Belongs to the cholesterol 7-desaturase family.</text>
</comment>
<keyword evidence="7 17" id="KW-1133">Transmembrane helix</keyword>
<dbReference type="SUPFAM" id="SSF50022">
    <property type="entry name" value="ISP domain"/>
    <property type="match status" value="1"/>
</dbReference>
<dbReference type="InterPro" id="IPR045605">
    <property type="entry name" value="KshA-like_C"/>
</dbReference>
<accession>A0AAE1UCR6</accession>
<dbReference type="GO" id="GO:0016020">
    <property type="term" value="C:membrane"/>
    <property type="evidence" value="ECO:0007669"/>
    <property type="project" value="UniProtKB-SubCell"/>
</dbReference>
<dbReference type="GO" id="GO:0170056">
    <property type="term" value="F:cholesterol 7-desaturase [NAD(P)H] activity"/>
    <property type="evidence" value="ECO:0007669"/>
    <property type="project" value="UniProtKB-EC"/>
</dbReference>
<dbReference type="InterPro" id="IPR050584">
    <property type="entry name" value="Cholesterol_7-desaturase"/>
</dbReference>
<comment type="catalytic activity">
    <reaction evidence="16">
        <text>cholesterol + NADPH + O2 + H(+) = 7-dehydrocholesterol + NADP(+) + 2 H2O</text>
        <dbReference type="Rhea" id="RHEA:45024"/>
        <dbReference type="ChEBI" id="CHEBI:15377"/>
        <dbReference type="ChEBI" id="CHEBI:15378"/>
        <dbReference type="ChEBI" id="CHEBI:15379"/>
        <dbReference type="ChEBI" id="CHEBI:16113"/>
        <dbReference type="ChEBI" id="CHEBI:17759"/>
        <dbReference type="ChEBI" id="CHEBI:57783"/>
        <dbReference type="ChEBI" id="CHEBI:58349"/>
        <dbReference type="EC" id="1.14.19.21"/>
    </reaction>
    <physiologicalReaction direction="left-to-right" evidence="16">
        <dbReference type="Rhea" id="RHEA:45025"/>
    </physiologicalReaction>
</comment>
<evidence type="ECO:0000256" key="12">
    <source>
        <dbReference type="ARBA" id="ARBA00025712"/>
    </source>
</evidence>
<feature type="transmembrane region" description="Helical" evidence="17">
    <location>
        <begin position="52"/>
        <end position="70"/>
    </location>
</feature>